<dbReference type="Gene3D" id="3.10.290.30">
    <property type="entry name" value="MM3350-like"/>
    <property type="match status" value="1"/>
</dbReference>
<keyword evidence="4" id="KW-1185">Reference proteome</keyword>
<sequence>MNEIYTLLIELEDGVFRSDASFPIVWKRTVEFNADTTLNMLHNFIQQEVDFDDDHLYEFYIAKKSRSKKARQFTCEGTTEEDNRAFWQEHFPDKEYGTAPWIKEPWIREEPLGTPLNQVFPLPAGNFLFYLFDYGDSWRFKIRKTNRKQQFAAEGVEYPRVVGGEGENPKQYPMWDDDEDFDVEEVTDDPVDG</sequence>
<dbReference type="Proteomes" id="UP001054801">
    <property type="component" value="Chromosome"/>
</dbReference>
<dbReference type="Pfam" id="PF07929">
    <property type="entry name" value="PRiA4_ORF3"/>
    <property type="match status" value="1"/>
</dbReference>
<accession>A0ABY3SU80</accession>
<dbReference type="PANTHER" id="PTHR41878:SF1">
    <property type="entry name" value="TNPR PROTEIN"/>
    <property type="match status" value="1"/>
</dbReference>
<proteinExistence type="predicted"/>
<feature type="region of interest" description="Disordered" evidence="1">
    <location>
        <begin position="162"/>
        <end position="193"/>
    </location>
</feature>
<evidence type="ECO:0000313" key="4">
    <source>
        <dbReference type="Proteomes" id="UP001054801"/>
    </source>
</evidence>
<dbReference type="InterPro" id="IPR024047">
    <property type="entry name" value="MM3350-like_sf"/>
</dbReference>
<feature type="domain" description="Plasmid pRiA4b Orf3-like" evidence="2">
    <location>
        <begin position="23"/>
        <end position="170"/>
    </location>
</feature>
<dbReference type="EMBL" id="CP091244">
    <property type="protein sequence ID" value="UJS22990.1"/>
    <property type="molecule type" value="Genomic_DNA"/>
</dbReference>
<evidence type="ECO:0000313" key="3">
    <source>
        <dbReference type="EMBL" id="UJS22990.1"/>
    </source>
</evidence>
<reference evidence="3" key="1">
    <citation type="journal article" date="2022" name="Microorganisms">
        <title>Two New Species of Filamentous Sulfur Bacteria of the Genus Thiothrix, Thiothrix winogradskyi sp. nov. and 'Candidatus Thiothrix sulfatifontis' sp. nov.</title>
        <authorList>
            <person name="Ravin N.V."/>
            <person name="Rossetti S."/>
            <person name="Beletsky A.V."/>
            <person name="Kadnikov V.V."/>
            <person name="Rudenko T.S."/>
            <person name="Smolyakov D.D."/>
            <person name="Moskvitina M.I."/>
            <person name="Gureeva M.V."/>
            <person name="Mardanov A.V."/>
            <person name="Grabovich M.Y."/>
        </authorList>
    </citation>
    <scope>NUCLEOTIDE SEQUENCE</scope>
    <source>
        <strain evidence="3">CT3</strain>
    </source>
</reference>
<dbReference type="RefSeq" id="WP_236496805.1">
    <property type="nucleotide sequence ID" value="NZ_CP091244.1"/>
</dbReference>
<dbReference type="InterPro" id="IPR012912">
    <property type="entry name" value="Plasmid_pRiA4b_Orf3-like"/>
</dbReference>
<protein>
    <submittedName>
        <fullName evidence="3">Plasmid pRiA4b ORF-3 family protein</fullName>
    </submittedName>
</protein>
<name>A0ABY3SU80_9GAMM</name>
<gene>
    <name evidence="3" type="ORF">L2Y54_13680</name>
</gene>
<organism evidence="3 4">
    <name type="scientific">Thiothrix winogradskyi</name>
    <dbReference type="NCBI Taxonomy" id="96472"/>
    <lineage>
        <taxon>Bacteria</taxon>
        <taxon>Pseudomonadati</taxon>
        <taxon>Pseudomonadota</taxon>
        <taxon>Gammaproteobacteria</taxon>
        <taxon>Thiotrichales</taxon>
        <taxon>Thiotrichaceae</taxon>
        <taxon>Thiothrix</taxon>
    </lineage>
</organism>
<evidence type="ECO:0000256" key="1">
    <source>
        <dbReference type="SAM" id="MobiDB-lite"/>
    </source>
</evidence>
<evidence type="ECO:0000259" key="2">
    <source>
        <dbReference type="Pfam" id="PF07929"/>
    </source>
</evidence>
<dbReference type="SUPFAM" id="SSF159941">
    <property type="entry name" value="MM3350-like"/>
    <property type="match status" value="1"/>
</dbReference>
<dbReference type="PANTHER" id="PTHR41878">
    <property type="entry name" value="LEXA REPRESSOR-RELATED"/>
    <property type="match status" value="1"/>
</dbReference>
<feature type="compositionally biased region" description="Acidic residues" evidence="1">
    <location>
        <begin position="175"/>
        <end position="193"/>
    </location>
</feature>